<gene>
    <name evidence="1" type="ORF">HPB52_003493</name>
</gene>
<accession>A0A9D4Q9P7</accession>
<sequence>MPVHGASQRRRAPVFFHAFLQMQISCTQEFAKKCLDGVPRAAIIIALQSMEEEYEAICTEGTEENENYHKSIVCTNKAGTAINKCYAKMRDQMEVGVTAPRGQTIGYACCGYHDTKDCFGEALENCSGTPAKEFMTSILDKVFGEPLSLICGEYSRDSDACRTLPKLTLPSDSKDFGKKGLIELAIDHAAAFFNRH</sequence>
<reference evidence="1" key="2">
    <citation type="submission" date="2021-09" db="EMBL/GenBank/DDBJ databases">
        <authorList>
            <person name="Jia N."/>
            <person name="Wang J."/>
            <person name="Shi W."/>
            <person name="Du L."/>
            <person name="Sun Y."/>
            <person name="Zhan W."/>
            <person name="Jiang J."/>
            <person name="Wang Q."/>
            <person name="Zhang B."/>
            <person name="Ji P."/>
            <person name="Sakyi L.B."/>
            <person name="Cui X."/>
            <person name="Yuan T."/>
            <person name="Jiang B."/>
            <person name="Yang W."/>
            <person name="Lam T.T.-Y."/>
            <person name="Chang Q."/>
            <person name="Ding S."/>
            <person name="Wang X."/>
            <person name="Zhu J."/>
            <person name="Ruan X."/>
            <person name="Zhao L."/>
            <person name="Wei J."/>
            <person name="Que T."/>
            <person name="Du C."/>
            <person name="Cheng J."/>
            <person name="Dai P."/>
            <person name="Han X."/>
            <person name="Huang E."/>
            <person name="Gao Y."/>
            <person name="Liu J."/>
            <person name="Shao H."/>
            <person name="Ye R."/>
            <person name="Li L."/>
            <person name="Wei W."/>
            <person name="Wang X."/>
            <person name="Wang C."/>
            <person name="Huo Q."/>
            <person name="Li W."/>
            <person name="Guo W."/>
            <person name="Chen H."/>
            <person name="Chen S."/>
            <person name="Zhou L."/>
            <person name="Zhou L."/>
            <person name="Ni X."/>
            <person name="Tian J."/>
            <person name="Zhou Y."/>
            <person name="Sheng Y."/>
            <person name="Liu T."/>
            <person name="Pan Y."/>
            <person name="Xia L."/>
            <person name="Li J."/>
            <person name="Zhao F."/>
            <person name="Cao W."/>
        </authorList>
    </citation>
    <scope>NUCLEOTIDE SEQUENCE</scope>
    <source>
        <strain evidence="1">Rsan-2018</strain>
        <tissue evidence="1">Larvae</tissue>
    </source>
</reference>
<dbReference type="Proteomes" id="UP000821837">
    <property type="component" value="Chromosome 11"/>
</dbReference>
<dbReference type="VEuPathDB" id="VectorBase:RSAN_049080"/>
<dbReference type="PANTHER" id="PTHR33964:SF1">
    <property type="entry name" value="RE45066P"/>
    <property type="match status" value="1"/>
</dbReference>
<dbReference type="AlphaFoldDB" id="A0A9D4Q9P7"/>
<protein>
    <submittedName>
        <fullName evidence="1">Uncharacterized protein</fullName>
    </submittedName>
</protein>
<reference evidence="1" key="1">
    <citation type="journal article" date="2020" name="Cell">
        <title>Large-Scale Comparative Analyses of Tick Genomes Elucidate Their Genetic Diversity and Vector Capacities.</title>
        <authorList>
            <consortium name="Tick Genome and Microbiome Consortium (TIGMIC)"/>
            <person name="Jia N."/>
            <person name="Wang J."/>
            <person name="Shi W."/>
            <person name="Du L."/>
            <person name="Sun Y."/>
            <person name="Zhan W."/>
            <person name="Jiang J.F."/>
            <person name="Wang Q."/>
            <person name="Zhang B."/>
            <person name="Ji P."/>
            <person name="Bell-Sakyi L."/>
            <person name="Cui X.M."/>
            <person name="Yuan T.T."/>
            <person name="Jiang B.G."/>
            <person name="Yang W.F."/>
            <person name="Lam T.T."/>
            <person name="Chang Q.C."/>
            <person name="Ding S.J."/>
            <person name="Wang X.J."/>
            <person name="Zhu J.G."/>
            <person name="Ruan X.D."/>
            <person name="Zhao L."/>
            <person name="Wei J.T."/>
            <person name="Ye R.Z."/>
            <person name="Que T.C."/>
            <person name="Du C.H."/>
            <person name="Zhou Y.H."/>
            <person name="Cheng J.X."/>
            <person name="Dai P.F."/>
            <person name="Guo W.B."/>
            <person name="Han X.H."/>
            <person name="Huang E.J."/>
            <person name="Li L.F."/>
            <person name="Wei W."/>
            <person name="Gao Y.C."/>
            <person name="Liu J.Z."/>
            <person name="Shao H.Z."/>
            <person name="Wang X."/>
            <person name="Wang C.C."/>
            <person name="Yang T.C."/>
            <person name="Huo Q.B."/>
            <person name="Li W."/>
            <person name="Chen H.Y."/>
            <person name="Chen S.E."/>
            <person name="Zhou L.G."/>
            <person name="Ni X.B."/>
            <person name="Tian J.H."/>
            <person name="Sheng Y."/>
            <person name="Liu T."/>
            <person name="Pan Y.S."/>
            <person name="Xia L.Y."/>
            <person name="Li J."/>
            <person name="Zhao F."/>
            <person name="Cao W.C."/>
        </authorList>
    </citation>
    <scope>NUCLEOTIDE SEQUENCE</scope>
    <source>
        <strain evidence="1">Rsan-2018</strain>
    </source>
</reference>
<dbReference type="EMBL" id="JABSTV010001247">
    <property type="protein sequence ID" value="KAH7971870.1"/>
    <property type="molecule type" value="Genomic_DNA"/>
</dbReference>
<name>A0A9D4Q9P7_RHISA</name>
<evidence type="ECO:0000313" key="2">
    <source>
        <dbReference type="Proteomes" id="UP000821837"/>
    </source>
</evidence>
<organism evidence="1 2">
    <name type="scientific">Rhipicephalus sanguineus</name>
    <name type="common">Brown dog tick</name>
    <name type="synonym">Ixodes sanguineus</name>
    <dbReference type="NCBI Taxonomy" id="34632"/>
    <lineage>
        <taxon>Eukaryota</taxon>
        <taxon>Metazoa</taxon>
        <taxon>Ecdysozoa</taxon>
        <taxon>Arthropoda</taxon>
        <taxon>Chelicerata</taxon>
        <taxon>Arachnida</taxon>
        <taxon>Acari</taxon>
        <taxon>Parasitiformes</taxon>
        <taxon>Ixodida</taxon>
        <taxon>Ixodoidea</taxon>
        <taxon>Ixodidae</taxon>
        <taxon>Rhipicephalinae</taxon>
        <taxon>Rhipicephalus</taxon>
        <taxon>Rhipicephalus</taxon>
    </lineage>
</organism>
<comment type="caution">
    <text evidence="1">The sequence shown here is derived from an EMBL/GenBank/DDBJ whole genome shotgun (WGS) entry which is preliminary data.</text>
</comment>
<proteinExistence type="predicted"/>
<evidence type="ECO:0000313" key="1">
    <source>
        <dbReference type="EMBL" id="KAH7971870.1"/>
    </source>
</evidence>
<keyword evidence="2" id="KW-1185">Reference proteome</keyword>
<dbReference type="PANTHER" id="PTHR33964">
    <property type="entry name" value="RE45066P-RELATED"/>
    <property type="match status" value="1"/>
</dbReference>